<accession>A0ABU6UQS5</accession>
<comment type="caution">
    <text evidence="1">The sequence shown here is derived from an EMBL/GenBank/DDBJ whole genome shotgun (WGS) entry which is preliminary data.</text>
</comment>
<dbReference type="Proteomes" id="UP001341840">
    <property type="component" value="Unassembled WGS sequence"/>
</dbReference>
<evidence type="ECO:0000313" key="2">
    <source>
        <dbReference type="Proteomes" id="UP001341840"/>
    </source>
</evidence>
<gene>
    <name evidence="1" type="ORF">PIB30_082332</name>
</gene>
<keyword evidence="2" id="KW-1185">Reference proteome</keyword>
<dbReference type="EMBL" id="JASCZI010122091">
    <property type="protein sequence ID" value="MED6163681.1"/>
    <property type="molecule type" value="Genomic_DNA"/>
</dbReference>
<name>A0ABU6UQS5_9FABA</name>
<evidence type="ECO:0000313" key="1">
    <source>
        <dbReference type="EMBL" id="MED6163681.1"/>
    </source>
</evidence>
<sequence>MRFERAGVRGIEGYKRAKHDHTKQLVCPVEKKRHEVEIIWCEEQKQRLARSLLGVNVNPIEFKKVMYKILEEWKGPGSIEYRDVGPFRCLITFDSPEIRDAALENELLLSTFDEVRRHWEIFWGYQGECG</sequence>
<evidence type="ECO:0008006" key="3">
    <source>
        <dbReference type="Google" id="ProtNLM"/>
    </source>
</evidence>
<protein>
    <recommendedName>
        <fullName evidence="3">DUF4283 domain-containing protein</fullName>
    </recommendedName>
</protein>
<organism evidence="1 2">
    <name type="scientific">Stylosanthes scabra</name>
    <dbReference type="NCBI Taxonomy" id="79078"/>
    <lineage>
        <taxon>Eukaryota</taxon>
        <taxon>Viridiplantae</taxon>
        <taxon>Streptophyta</taxon>
        <taxon>Embryophyta</taxon>
        <taxon>Tracheophyta</taxon>
        <taxon>Spermatophyta</taxon>
        <taxon>Magnoliopsida</taxon>
        <taxon>eudicotyledons</taxon>
        <taxon>Gunneridae</taxon>
        <taxon>Pentapetalae</taxon>
        <taxon>rosids</taxon>
        <taxon>fabids</taxon>
        <taxon>Fabales</taxon>
        <taxon>Fabaceae</taxon>
        <taxon>Papilionoideae</taxon>
        <taxon>50 kb inversion clade</taxon>
        <taxon>dalbergioids sensu lato</taxon>
        <taxon>Dalbergieae</taxon>
        <taxon>Pterocarpus clade</taxon>
        <taxon>Stylosanthes</taxon>
    </lineage>
</organism>
<reference evidence="1 2" key="1">
    <citation type="journal article" date="2023" name="Plants (Basel)">
        <title>Bridging the Gap: Combining Genomics and Transcriptomics Approaches to Understand Stylosanthes scabra, an Orphan Legume from the Brazilian Caatinga.</title>
        <authorList>
            <person name="Ferreira-Neto J.R.C."/>
            <person name="da Silva M.D."/>
            <person name="Binneck E."/>
            <person name="de Melo N.F."/>
            <person name="da Silva R.H."/>
            <person name="de Melo A.L.T.M."/>
            <person name="Pandolfi V."/>
            <person name="Bustamante F.O."/>
            <person name="Brasileiro-Vidal A.C."/>
            <person name="Benko-Iseppon A.M."/>
        </authorList>
    </citation>
    <scope>NUCLEOTIDE SEQUENCE [LARGE SCALE GENOMIC DNA]</scope>
    <source>
        <tissue evidence="1">Leaves</tissue>
    </source>
</reference>
<proteinExistence type="predicted"/>